<dbReference type="EMBL" id="MN739690">
    <property type="protein sequence ID" value="QHT21379.1"/>
    <property type="molecule type" value="Genomic_DNA"/>
</dbReference>
<reference evidence="2" key="1">
    <citation type="journal article" date="2020" name="Nature">
        <title>Giant virus diversity and host interactions through global metagenomics.</title>
        <authorList>
            <person name="Schulz F."/>
            <person name="Roux S."/>
            <person name="Paez-Espino D."/>
            <person name="Jungbluth S."/>
            <person name="Walsh D.A."/>
            <person name="Denef V.J."/>
            <person name="McMahon K.D."/>
            <person name="Konstantinidis K.T."/>
            <person name="Eloe-Fadrosh E.A."/>
            <person name="Kyrpides N.C."/>
            <person name="Woyke T."/>
        </authorList>
    </citation>
    <scope>NUCLEOTIDE SEQUENCE</scope>
    <source>
        <strain evidence="2">GVMAG-M-3300023174-92</strain>
    </source>
</reference>
<feature type="transmembrane region" description="Helical" evidence="1">
    <location>
        <begin position="20"/>
        <end position="41"/>
    </location>
</feature>
<organism evidence="2">
    <name type="scientific">viral metagenome</name>
    <dbReference type="NCBI Taxonomy" id="1070528"/>
    <lineage>
        <taxon>unclassified sequences</taxon>
        <taxon>metagenomes</taxon>
        <taxon>organismal metagenomes</taxon>
    </lineage>
</organism>
<evidence type="ECO:0000313" key="2">
    <source>
        <dbReference type="EMBL" id="QHT21379.1"/>
    </source>
</evidence>
<accession>A0A6C0DZB1</accession>
<evidence type="ECO:0000256" key="1">
    <source>
        <dbReference type="SAM" id="Phobius"/>
    </source>
</evidence>
<proteinExistence type="predicted"/>
<keyword evidence="1" id="KW-1133">Transmembrane helix</keyword>
<keyword evidence="1" id="KW-0812">Transmembrane</keyword>
<name>A0A6C0DZB1_9ZZZZ</name>
<sequence>MASMNVVELAIKNIQNVSDMAAIIIYYSHIILYVAFMGILLA</sequence>
<dbReference type="AlphaFoldDB" id="A0A6C0DZB1"/>
<protein>
    <submittedName>
        <fullName evidence="2">Uncharacterized protein</fullName>
    </submittedName>
</protein>
<keyword evidence="1" id="KW-0472">Membrane</keyword>